<feature type="transmembrane region" description="Helical" evidence="1">
    <location>
        <begin position="91"/>
        <end position="109"/>
    </location>
</feature>
<evidence type="ECO:0000313" key="3">
    <source>
        <dbReference type="EMBL" id="OJA16606.1"/>
    </source>
</evidence>
<dbReference type="EMBL" id="LVVM01002493">
    <property type="protein sequence ID" value="OJA16606.1"/>
    <property type="molecule type" value="Genomic_DNA"/>
</dbReference>
<dbReference type="Proteomes" id="UP000183567">
    <property type="component" value="Unassembled WGS sequence"/>
</dbReference>
<sequence length="360" mass="39699">MATTVADALALQTVKYTNVAAAGLLIFDYCITFGDEVLWTIGRRWGIPSFMFIMSRYAPFIGATMTAYAGVKSRQGENCIPFNNISNAAHFVGIIGSEVLLLLRTYIFWECSKKFLAVMVPFSVLFSIMAVVFGVAPIPFGIPGSSPACILEGSRSSTLPYGVLLLYELAAHFIGIIASEGHMLLRTYIFWSCNRKFLAVMLPFSLVASILAVVLDTAPISFSTQEVLPPCVLEGSRTSTLPYGVLLLYELVLMALTIFKRYRKYQNLHSSAVKALYRDGVLYMICITLMSIANVVVIAALPMAYSELLNTPQMVIHSVLASRILFNLQDATENRMQETNHLSLSSPYFELRSGIEGVDV</sequence>
<feature type="domain" description="DUF6533" evidence="2">
    <location>
        <begin position="16"/>
        <end position="61"/>
    </location>
</feature>
<keyword evidence="1" id="KW-0812">Transmembrane</keyword>
<protein>
    <recommendedName>
        <fullName evidence="2">DUF6533 domain-containing protein</fullName>
    </recommendedName>
</protein>
<keyword evidence="4" id="KW-1185">Reference proteome</keyword>
<dbReference type="InterPro" id="IPR045340">
    <property type="entry name" value="DUF6533"/>
</dbReference>
<proteinExistence type="predicted"/>
<feature type="transmembrane region" description="Helical" evidence="1">
    <location>
        <begin position="197"/>
        <end position="220"/>
    </location>
</feature>
<feature type="transmembrane region" description="Helical" evidence="1">
    <location>
        <begin position="280"/>
        <end position="305"/>
    </location>
</feature>
<dbReference type="Pfam" id="PF20151">
    <property type="entry name" value="DUF6533"/>
    <property type="match status" value="1"/>
</dbReference>
<name>A0A1J8Q4Q5_9AGAM</name>
<feature type="transmembrane region" description="Helical" evidence="1">
    <location>
        <begin position="162"/>
        <end position="185"/>
    </location>
</feature>
<feature type="transmembrane region" description="Helical" evidence="1">
    <location>
        <begin position="50"/>
        <end position="71"/>
    </location>
</feature>
<accession>A0A1J8Q4Q5</accession>
<gene>
    <name evidence="3" type="ORF">AZE42_09260</name>
</gene>
<reference evidence="3 4" key="1">
    <citation type="submission" date="2016-03" db="EMBL/GenBank/DDBJ databases">
        <title>Comparative genomics of the ectomycorrhizal sister species Rhizopogon vinicolor and Rhizopogon vesiculosus (Basidiomycota: Boletales) reveals a divergence of the mating type B locus.</title>
        <authorList>
            <person name="Mujic A.B."/>
            <person name="Kuo A."/>
            <person name="Tritt A."/>
            <person name="Lipzen A."/>
            <person name="Chen C."/>
            <person name="Johnson J."/>
            <person name="Sharma A."/>
            <person name="Barry K."/>
            <person name="Grigoriev I.V."/>
            <person name="Spatafora J.W."/>
        </authorList>
    </citation>
    <scope>NUCLEOTIDE SEQUENCE [LARGE SCALE GENOMIC DNA]</scope>
    <source>
        <strain evidence="3 4">AM-OR11-056</strain>
    </source>
</reference>
<evidence type="ECO:0000256" key="1">
    <source>
        <dbReference type="SAM" id="Phobius"/>
    </source>
</evidence>
<comment type="caution">
    <text evidence="3">The sequence shown here is derived from an EMBL/GenBank/DDBJ whole genome shotgun (WGS) entry which is preliminary data.</text>
</comment>
<keyword evidence="1" id="KW-0472">Membrane</keyword>
<keyword evidence="1" id="KW-1133">Transmembrane helix</keyword>
<dbReference type="AlphaFoldDB" id="A0A1J8Q4Q5"/>
<feature type="transmembrane region" description="Helical" evidence="1">
    <location>
        <begin position="116"/>
        <end position="142"/>
    </location>
</feature>
<organism evidence="3 4">
    <name type="scientific">Rhizopogon vesiculosus</name>
    <dbReference type="NCBI Taxonomy" id="180088"/>
    <lineage>
        <taxon>Eukaryota</taxon>
        <taxon>Fungi</taxon>
        <taxon>Dikarya</taxon>
        <taxon>Basidiomycota</taxon>
        <taxon>Agaricomycotina</taxon>
        <taxon>Agaricomycetes</taxon>
        <taxon>Agaricomycetidae</taxon>
        <taxon>Boletales</taxon>
        <taxon>Suillineae</taxon>
        <taxon>Rhizopogonaceae</taxon>
        <taxon>Rhizopogon</taxon>
    </lineage>
</organism>
<evidence type="ECO:0000313" key="4">
    <source>
        <dbReference type="Proteomes" id="UP000183567"/>
    </source>
</evidence>
<feature type="transmembrane region" description="Helical" evidence="1">
    <location>
        <begin position="240"/>
        <end position="259"/>
    </location>
</feature>
<evidence type="ECO:0000259" key="2">
    <source>
        <dbReference type="Pfam" id="PF20151"/>
    </source>
</evidence>
<dbReference type="OrthoDB" id="2645170at2759"/>
<feature type="transmembrane region" description="Helical" evidence="1">
    <location>
        <begin position="19"/>
        <end position="38"/>
    </location>
</feature>